<sequence>MERSLNINIKGVLNGVAAVMHSFIAQKSGQIIATSSVAGLKAYPGSAVYGGTKWFVRDFMEVLRMESAMEGTNIRTATIYPAAISTELDAGISHKASAEAMGKLYAQYAISPDRIANVVSFAIDAPVDTTISEFTVGPVSQAW</sequence>
<keyword evidence="4" id="KW-1185">Reference proteome</keyword>
<dbReference type="GO" id="GO:0016491">
    <property type="term" value="F:oxidoreductase activity"/>
    <property type="evidence" value="ECO:0007669"/>
    <property type="project" value="UniProtKB-KW"/>
</dbReference>
<dbReference type="Pfam" id="PF00106">
    <property type="entry name" value="adh_short"/>
    <property type="match status" value="1"/>
</dbReference>
<name>A0A0D6PCG5_9PROT</name>
<dbReference type="InterPro" id="IPR036291">
    <property type="entry name" value="NAD(P)-bd_dom_sf"/>
</dbReference>
<protein>
    <submittedName>
        <fullName evidence="3">Oxidoreductase</fullName>
    </submittedName>
</protein>
<dbReference type="EMBL" id="BANC01000016">
    <property type="protein sequence ID" value="GAN79046.1"/>
    <property type="molecule type" value="Genomic_DNA"/>
</dbReference>
<accession>A0A0D6PCG5</accession>
<comment type="similarity">
    <text evidence="1">Belongs to the short-chain dehydrogenases/reductases (SDR) family.</text>
</comment>
<evidence type="ECO:0000256" key="2">
    <source>
        <dbReference type="ARBA" id="ARBA00023002"/>
    </source>
</evidence>
<dbReference type="PANTHER" id="PTHR42901">
    <property type="entry name" value="ALCOHOL DEHYDROGENASE"/>
    <property type="match status" value="1"/>
</dbReference>
<dbReference type="Gene3D" id="3.40.50.720">
    <property type="entry name" value="NAD(P)-binding Rossmann-like Domain"/>
    <property type="match status" value="1"/>
</dbReference>
<dbReference type="SUPFAM" id="SSF51735">
    <property type="entry name" value="NAD(P)-binding Rossmann-fold domains"/>
    <property type="match status" value="1"/>
</dbReference>
<dbReference type="STRING" id="1120923.SAMN02746095_02291"/>
<organism evidence="3 4">
    <name type="scientific">Acidocella aminolytica 101 = DSM 11237</name>
    <dbReference type="NCBI Taxonomy" id="1120923"/>
    <lineage>
        <taxon>Bacteria</taxon>
        <taxon>Pseudomonadati</taxon>
        <taxon>Pseudomonadota</taxon>
        <taxon>Alphaproteobacteria</taxon>
        <taxon>Acetobacterales</taxon>
        <taxon>Acidocellaceae</taxon>
        <taxon>Acidocella</taxon>
    </lineage>
</organism>
<dbReference type="PANTHER" id="PTHR42901:SF1">
    <property type="entry name" value="ALCOHOL DEHYDROGENASE"/>
    <property type="match status" value="1"/>
</dbReference>
<gene>
    <name evidence="3" type="ORF">Aam_016_016</name>
</gene>
<comment type="caution">
    <text evidence="3">The sequence shown here is derived from an EMBL/GenBank/DDBJ whole genome shotgun (WGS) entry which is preliminary data.</text>
</comment>
<dbReference type="AlphaFoldDB" id="A0A0D6PCG5"/>
<evidence type="ECO:0000313" key="4">
    <source>
        <dbReference type="Proteomes" id="UP000032668"/>
    </source>
</evidence>
<dbReference type="PROSITE" id="PS00061">
    <property type="entry name" value="ADH_SHORT"/>
    <property type="match status" value="1"/>
</dbReference>
<dbReference type="PRINTS" id="PR00081">
    <property type="entry name" value="GDHRDH"/>
</dbReference>
<dbReference type="InterPro" id="IPR002347">
    <property type="entry name" value="SDR_fam"/>
</dbReference>
<proteinExistence type="inferred from homology"/>
<reference evidence="3 4" key="1">
    <citation type="submission" date="2012-11" db="EMBL/GenBank/DDBJ databases">
        <title>Whole genome sequence of Acidocella aminolytica 101 = DSM 11237.</title>
        <authorList>
            <person name="Azuma Y."/>
            <person name="Higashiura N."/>
            <person name="Hirakawa H."/>
            <person name="Matsushita K."/>
        </authorList>
    </citation>
    <scope>NUCLEOTIDE SEQUENCE [LARGE SCALE GENOMIC DNA]</scope>
    <source>
        <strain evidence="4">101 / DSM 11237</strain>
    </source>
</reference>
<dbReference type="Proteomes" id="UP000032668">
    <property type="component" value="Unassembled WGS sequence"/>
</dbReference>
<evidence type="ECO:0000313" key="3">
    <source>
        <dbReference type="EMBL" id="GAN79046.1"/>
    </source>
</evidence>
<keyword evidence="2" id="KW-0560">Oxidoreductase</keyword>
<evidence type="ECO:0000256" key="1">
    <source>
        <dbReference type="ARBA" id="ARBA00006484"/>
    </source>
</evidence>
<dbReference type="InterPro" id="IPR020904">
    <property type="entry name" value="Sc_DH/Rdtase_CS"/>
</dbReference>